<keyword evidence="1" id="KW-1133">Transmembrane helix</keyword>
<evidence type="ECO:0000313" key="4">
    <source>
        <dbReference type="EMBL" id="SFI20820.1"/>
    </source>
</evidence>
<organism evidence="4 6">
    <name type="scientific">Trichococcus flocculiformis</name>
    <dbReference type="NCBI Taxonomy" id="82803"/>
    <lineage>
        <taxon>Bacteria</taxon>
        <taxon>Bacillati</taxon>
        <taxon>Bacillota</taxon>
        <taxon>Bacilli</taxon>
        <taxon>Lactobacillales</taxon>
        <taxon>Carnobacteriaceae</taxon>
        <taxon>Trichococcus</taxon>
    </lineage>
</organism>
<feature type="transmembrane region" description="Helical" evidence="1">
    <location>
        <begin position="31"/>
        <end position="50"/>
    </location>
</feature>
<dbReference type="InterPro" id="IPR025588">
    <property type="entry name" value="YcxB-like_C"/>
</dbReference>
<evidence type="ECO:0000256" key="1">
    <source>
        <dbReference type="SAM" id="Phobius"/>
    </source>
</evidence>
<feature type="domain" description="YcxB-like C-terminal" evidence="2">
    <location>
        <begin position="113"/>
        <end position="170"/>
    </location>
</feature>
<dbReference type="AlphaFoldDB" id="A0AB38BLP2"/>
<keyword evidence="1" id="KW-0812">Transmembrane</keyword>
<accession>A0AB38BLP2</accession>
<evidence type="ECO:0000259" key="2">
    <source>
        <dbReference type="Pfam" id="PF14317"/>
    </source>
</evidence>
<proteinExistence type="predicted"/>
<reference evidence="3 5" key="1">
    <citation type="submission" date="2016-02" db="EMBL/GenBank/DDBJ databases">
        <authorList>
            <person name="Strepis N."/>
        </authorList>
    </citation>
    <scope>NUCLEOTIDE SEQUENCE [LARGE SCALE GENOMIC DNA]</scope>
    <source>
        <strain evidence="3">Trichococcus flocculiformis</strain>
    </source>
</reference>
<reference evidence="4 6" key="2">
    <citation type="submission" date="2016-10" db="EMBL/GenBank/DDBJ databases">
        <authorList>
            <person name="Varghese N."/>
            <person name="Submissions S."/>
        </authorList>
    </citation>
    <scope>NUCLEOTIDE SEQUENCE [LARGE SCALE GENOMIC DNA]</scope>
    <source>
        <strain evidence="4 6">DSM 2094</strain>
    </source>
</reference>
<evidence type="ECO:0000313" key="5">
    <source>
        <dbReference type="Proteomes" id="UP000195947"/>
    </source>
</evidence>
<sequence length="179" mass="21010">MNEEKFDLRFMGKLDLQQIERATQYQRRTRLGGRLISLSLFFIIMYFLIYNALDNVSDYSQLNLFLLSAGTVLVGGGIGVLAGKMAIRNRLKATFQSTLRKGYVGEYAVNHIGIQIKVKDEYEFFEWKSFMSAHEFEDMFLLVVNKYSYMPIPKSFFRTKEEIDTFKKILSHHVRNFRT</sequence>
<dbReference type="EMBL" id="FOQC01000075">
    <property type="protein sequence ID" value="SFI20820.1"/>
    <property type="molecule type" value="Genomic_DNA"/>
</dbReference>
<dbReference type="EMBL" id="FJMZ01000030">
    <property type="protein sequence ID" value="CZQ98085.1"/>
    <property type="molecule type" value="Genomic_DNA"/>
</dbReference>
<dbReference type="Proteomes" id="UP000199686">
    <property type="component" value="Unassembled WGS sequence"/>
</dbReference>
<comment type="caution">
    <text evidence="4">The sequence shown here is derived from an EMBL/GenBank/DDBJ whole genome shotgun (WGS) entry which is preliminary data.</text>
</comment>
<evidence type="ECO:0000313" key="6">
    <source>
        <dbReference type="Proteomes" id="UP000199686"/>
    </source>
</evidence>
<dbReference type="Pfam" id="PF14317">
    <property type="entry name" value="YcxB"/>
    <property type="match status" value="1"/>
</dbReference>
<keyword evidence="1" id="KW-0472">Membrane</keyword>
<evidence type="ECO:0000313" key="3">
    <source>
        <dbReference type="EMBL" id="CZQ98085.1"/>
    </source>
</evidence>
<name>A0AB38BLP2_9LACT</name>
<dbReference type="RefSeq" id="WP_086989626.1">
    <property type="nucleotide sequence ID" value="NZ_CP089787.1"/>
</dbReference>
<keyword evidence="5" id="KW-1185">Reference proteome</keyword>
<feature type="transmembrane region" description="Helical" evidence="1">
    <location>
        <begin position="62"/>
        <end position="82"/>
    </location>
</feature>
<protein>
    <submittedName>
        <fullName evidence="4">YcxB-like protein</fullName>
    </submittedName>
</protein>
<gene>
    <name evidence="4" type="ORF">SAMN04488507_10757</name>
    <name evidence="3" type="ORF">TFLO_2279</name>
</gene>
<dbReference type="Proteomes" id="UP000195947">
    <property type="component" value="Unassembled WGS sequence"/>
</dbReference>